<comment type="subcellular location">
    <subcellularLocation>
        <location evidence="1">Periplasm</location>
    </subcellularLocation>
</comment>
<reference evidence="6" key="1">
    <citation type="journal article" date="2014" name="Int. J. Syst. Evol. Microbiol.">
        <title>Complete genome sequence of Corynebacterium casei LMG S-19264T (=DSM 44701T), isolated from a smear-ripened cheese.</title>
        <authorList>
            <consortium name="US DOE Joint Genome Institute (JGI-PGF)"/>
            <person name="Walter F."/>
            <person name="Albersmeier A."/>
            <person name="Kalinowski J."/>
            <person name="Ruckert C."/>
        </authorList>
    </citation>
    <scope>NUCLEOTIDE SEQUENCE</scope>
    <source>
        <strain evidence="6">CGMCC 1.15762</strain>
    </source>
</reference>
<dbReference type="PANTHER" id="PTHR33376">
    <property type="match status" value="1"/>
</dbReference>
<feature type="chain" id="PRO_5035234650" description="TRAP-type C4-dicarboxylate transport system, substrate-binding protein" evidence="5">
    <location>
        <begin position="25"/>
        <end position="340"/>
    </location>
</feature>
<dbReference type="GO" id="GO:0055085">
    <property type="term" value="P:transmembrane transport"/>
    <property type="evidence" value="ECO:0007669"/>
    <property type="project" value="InterPro"/>
</dbReference>
<dbReference type="InterPro" id="IPR038404">
    <property type="entry name" value="TRAP_DctP_sf"/>
</dbReference>
<keyword evidence="3" id="KW-0574">Periplasm</keyword>
<evidence type="ECO:0000256" key="3">
    <source>
        <dbReference type="ARBA" id="ARBA00022764"/>
    </source>
</evidence>
<accession>A0A8J3EG56</accession>
<dbReference type="InterPro" id="IPR018389">
    <property type="entry name" value="DctP_fam"/>
</dbReference>
<evidence type="ECO:0008006" key="8">
    <source>
        <dbReference type="Google" id="ProtNLM"/>
    </source>
</evidence>
<dbReference type="EMBL" id="BMJV01000002">
    <property type="protein sequence ID" value="GGG69157.1"/>
    <property type="molecule type" value="Genomic_DNA"/>
</dbReference>
<evidence type="ECO:0000313" key="7">
    <source>
        <dbReference type="Proteomes" id="UP000617145"/>
    </source>
</evidence>
<dbReference type="Pfam" id="PF03480">
    <property type="entry name" value="DctP"/>
    <property type="match status" value="1"/>
</dbReference>
<keyword evidence="4" id="KW-0175">Coiled coil</keyword>
<dbReference type="AlphaFoldDB" id="A0A8J3EG56"/>
<keyword evidence="7" id="KW-1185">Reference proteome</keyword>
<dbReference type="Gene3D" id="3.40.190.170">
    <property type="entry name" value="Bacterial extracellular solute-binding protein, family 7"/>
    <property type="match status" value="1"/>
</dbReference>
<reference evidence="6" key="2">
    <citation type="submission" date="2020-09" db="EMBL/GenBank/DDBJ databases">
        <authorList>
            <person name="Sun Q."/>
            <person name="Zhou Y."/>
        </authorList>
    </citation>
    <scope>NUCLEOTIDE SEQUENCE</scope>
    <source>
        <strain evidence="6">CGMCC 1.15762</strain>
    </source>
</reference>
<evidence type="ECO:0000313" key="6">
    <source>
        <dbReference type="EMBL" id="GGG69157.1"/>
    </source>
</evidence>
<sequence>MFKITSLALGATLLAGMAGTSAQAETMRWGDHFPQCCNMFTKSSEWMVDELSERTDGELEFNIQFGGVLASVREIPTAIETGLIDIGNVVVPYFPEQMPVNNALPFFTPNTLTQREVGELWLQWHEEVPAFSEELERYNQKLLTVRALPNYGFICTQPIRSLADFEGKRIRTYGIALPALVEALGGVPVSFVDVEMYEAMSNNILDCSASDIGFVEAFQLHEVASYFVDVPLGANWGQIISMNLDKYNALPDDQKAVLEELKYDQLETQLKLFEAEEARIKQRWQDEGLIEIIDFPDEEFLEATLSNPGVQAARDSWKQRVMASGMPEEDAQRVIDDITK</sequence>
<feature type="signal peptide" evidence="5">
    <location>
        <begin position="1"/>
        <end position="24"/>
    </location>
</feature>
<dbReference type="PANTHER" id="PTHR33376:SF15">
    <property type="entry name" value="BLL6794 PROTEIN"/>
    <property type="match status" value="1"/>
</dbReference>
<feature type="coiled-coil region" evidence="4">
    <location>
        <begin position="256"/>
        <end position="283"/>
    </location>
</feature>
<gene>
    <name evidence="6" type="ORF">GCM10011415_15610</name>
</gene>
<protein>
    <recommendedName>
        <fullName evidence="8">TRAP-type C4-dicarboxylate transport system, substrate-binding protein</fullName>
    </recommendedName>
</protein>
<proteinExistence type="predicted"/>
<keyword evidence="2 5" id="KW-0732">Signal</keyword>
<evidence type="ECO:0000256" key="1">
    <source>
        <dbReference type="ARBA" id="ARBA00004418"/>
    </source>
</evidence>
<evidence type="ECO:0000256" key="4">
    <source>
        <dbReference type="SAM" id="Coils"/>
    </source>
</evidence>
<evidence type="ECO:0000256" key="5">
    <source>
        <dbReference type="SAM" id="SignalP"/>
    </source>
</evidence>
<comment type="caution">
    <text evidence="6">The sequence shown here is derived from an EMBL/GenBank/DDBJ whole genome shotgun (WGS) entry which is preliminary data.</text>
</comment>
<dbReference type="GO" id="GO:0042597">
    <property type="term" value="C:periplasmic space"/>
    <property type="evidence" value="ECO:0007669"/>
    <property type="project" value="UniProtKB-SubCell"/>
</dbReference>
<dbReference type="RefSeq" id="WP_188789637.1">
    <property type="nucleotide sequence ID" value="NZ_BMJV01000002.1"/>
</dbReference>
<evidence type="ECO:0000256" key="2">
    <source>
        <dbReference type="ARBA" id="ARBA00022729"/>
    </source>
</evidence>
<dbReference type="Proteomes" id="UP000617145">
    <property type="component" value="Unassembled WGS sequence"/>
</dbReference>
<dbReference type="NCBIfam" id="NF037995">
    <property type="entry name" value="TRAP_S1"/>
    <property type="match status" value="1"/>
</dbReference>
<organism evidence="6 7">
    <name type="scientific">Salipiger pallidus</name>
    <dbReference type="NCBI Taxonomy" id="1775170"/>
    <lineage>
        <taxon>Bacteria</taxon>
        <taxon>Pseudomonadati</taxon>
        <taxon>Pseudomonadota</taxon>
        <taxon>Alphaproteobacteria</taxon>
        <taxon>Rhodobacterales</taxon>
        <taxon>Roseobacteraceae</taxon>
        <taxon>Salipiger</taxon>
    </lineage>
</organism>
<name>A0A8J3EG56_9RHOB</name>